<keyword evidence="10" id="KW-1185">Reference proteome</keyword>
<comment type="pathway">
    <text evidence="1 8">Amine and polyamine biosynthesis; ectoine biosynthesis; L-ectoine from L-aspartate 4-semialdehyde: step 3/3.</text>
</comment>
<comment type="function">
    <text evidence="8">Catalyzes the circularization of gamma-N-acetyl-alpha,gamma-diaminobutyric acid (ADABA) to ectoine (1,4,5,6-tetrahydro-2-methyl-4-pyrimidine carboxylic acid), which is an excellent osmoprotectant.</text>
</comment>
<evidence type="ECO:0000256" key="7">
    <source>
        <dbReference type="ARBA" id="ARBA00048714"/>
    </source>
</evidence>
<reference evidence="9" key="1">
    <citation type="journal article" date="2014" name="Int. J. Syst. Evol. Microbiol.">
        <title>Complete genome sequence of Corynebacterium casei LMG S-19264T (=DSM 44701T), isolated from a smear-ripened cheese.</title>
        <authorList>
            <consortium name="US DOE Joint Genome Institute (JGI-PGF)"/>
            <person name="Walter F."/>
            <person name="Albersmeier A."/>
            <person name="Kalinowski J."/>
            <person name="Ruckert C."/>
        </authorList>
    </citation>
    <scope>NUCLEOTIDE SEQUENCE</scope>
    <source>
        <strain evidence="9">VKM Ac-1069</strain>
    </source>
</reference>
<dbReference type="GO" id="GO:0019491">
    <property type="term" value="P:ectoine biosynthetic process"/>
    <property type="evidence" value="ECO:0007669"/>
    <property type="project" value="UniProtKB-UniRule"/>
</dbReference>
<dbReference type="HAMAP" id="MF_01255">
    <property type="entry name" value="Ectoine_synth"/>
    <property type="match status" value="1"/>
</dbReference>
<dbReference type="EMBL" id="BSFQ01000024">
    <property type="protein sequence ID" value="GLL13773.1"/>
    <property type="molecule type" value="Genomic_DNA"/>
</dbReference>
<evidence type="ECO:0000256" key="5">
    <source>
        <dbReference type="ARBA" id="ARBA00023239"/>
    </source>
</evidence>
<dbReference type="InterPro" id="IPR011051">
    <property type="entry name" value="RmlC_Cupin_sf"/>
</dbReference>
<dbReference type="AlphaFoldDB" id="A0A9W6L636"/>
<dbReference type="RefSeq" id="WP_037048663.1">
    <property type="nucleotide sequence ID" value="NZ_BAAAUZ010000071.1"/>
</dbReference>
<evidence type="ECO:0000256" key="4">
    <source>
        <dbReference type="ARBA" id="ARBA00019707"/>
    </source>
</evidence>
<evidence type="ECO:0000313" key="10">
    <source>
        <dbReference type="Proteomes" id="UP001143463"/>
    </source>
</evidence>
<dbReference type="PANTHER" id="PTHR39289:SF1">
    <property type="entry name" value="L-ECTOINE SYNTHASE"/>
    <property type="match status" value="1"/>
</dbReference>
<dbReference type="InterPro" id="IPR010462">
    <property type="entry name" value="Ectoine_synth"/>
</dbReference>
<dbReference type="Gene3D" id="2.60.120.10">
    <property type="entry name" value="Jelly Rolls"/>
    <property type="match status" value="1"/>
</dbReference>
<dbReference type="EC" id="4.2.1.108" evidence="3 8"/>
<dbReference type="GO" id="GO:0033990">
    <property type="term" value="F:ectoine synthase activity"/>
    <property type="evidence" value="ECO:0007669"/>
    <property type="project" value="UniProtKB-EC"/>
</dbReference>
<comment type="similarity">
    <text evidence="2 8">Belongs to the ectoine synthase family.</text>
</comment>
<accession>A0A9W6L636</accession>
<evidence type="ECO:0000256" key="6">
    <source>
        <dbReference type="ARBA" id="ARBA00033271"/>
    </source>
</evidence>
<evidence type="ECO:0000256" key="8">
    <source>
        <dbReference type="HAMAP-Rule" id="MF_01255"/>
    </source>
</evidence>
<comment type="catalytic activity">
    <reaction evidence="7 8">
        <text>(2S)-4-acetamido-2-aminobutanoate = L-ectoine + H2O</text>
        <dbReference type="Rhea" id="RHEA:17281"/>
        <dbReference type="ChEBI" id="CHEBI:15377"/>
        <dbReference type="ChEBI" id="CHEBI:58515"/>
        <dbReference type="ChEBI" id="CHEBI:58929"/>
        <dbReference type="EC" id="4.2.1.108"/>
    </reaction>
</comment>
<dbReference type="InterPro" id="IPR014710">
    <property type="entry name" value="RmlC-like_jellyroll"/>
</dbReference>
<dbReference type="SUPFAM" id="SSF51182">
    <property type="entry name" value="RmlC-like cupins"/>
    <property type="match status" value="1"/>
</dbReference>
<keyword evidence="5 8" id="KW-0456">Lyase</keyword>
<gene>
    <name evidence="8 9" type="primary">ectC</name>
    <name evidence="9" type="ORF">GCM10017577_49170</name>
</gene>
<dbReference type="Pfam" id="PF06339">
    <property type="entry name" value="Ectoine_synth"/>
    <property type="match status" value="1"/>
</dbReference>
<dbReference type="Proteomes" id="UP001143463">
    <property type="component" value="Unassembled WGS sequence"/>
</dbReference>
<evidence type="ECO:0000313" key="9">
    <source>
        <dbReference type="EMBL" id="GLL13773.1"/>
    </source>
</evidence>
<comment type="caution">
    <text evidence="9">The sequence shown here is derived from an EMBL/GenBank/DDBJ whole genome shotgun (WGS) entry which is preliminary data.</text>
</comment>
<organism evidence="9 10">
    <name type="scientific">Pseudonocardia halophobica</name>
    <dbReference type="NCBI Taxonomy" id="29401"/>
    <lineage>
        <taxon>Bacteria</taxon>
        <taxon>Bacillati</taxon>
        <taxon>Actinomycetota</taxon>
        <taxon>Actinomycetes</taxon>
        <taxon>Pseudonocardiales</taxon>
        <taxon>Pseudonocardiaceae</taxon>
        <taxon>Pseudonocardia</taxon>
    </lineage>
</organism>
<dbReference type="PANTHER" id="PTHR39289">
    <property type="match status" value="1"/>
</dbReference>
<proteinExistence type="inferred from homology"/>
<evidence type="ECO:0000256" key="1">
    <source>
        <dbReference type="ARBA" id="ARBA00005181"/>
    </source>
</evidence>
<protein>
    <recommendedName>
        <fullName evidence="4 8">L-ectoine synthase</fullName>
        <ecNumber evidence="3 8">4.2.1.108</ecNumber>
    </recommendedName>
    <alternativeName>
        <fullName evidence="6 8">N-acetyldiaminobutyrate dehydratase</fullName>
    </alternativeName>
</protein>
<evidence type="ECO:0000256" key="2">
    <source>
        <dbReference type="ARBA" id="ARBA00009637"/>
    </source>
</evidence>
<reference evidence="9" key="2">
    <citation type="submission" date="2023-01" db="EMBL/GenBank/DDBJ databases">
        <authorList>
            <person name="Sun Q."/>
            <person name="Evtushenko L."/>
        </authorList>
    </citation>
    <scope>NUCLEOTIDE SEQUENCE</scope>
    <source>
        <strain evidence="9">VKM Ac-1069</strain>
    </source>
</reference>
<sequence length="136" mass="15163">MIVRKIDDVTGTKNHVDTPGWYSRRIVTAHDRVGFSVGETVLRAGSTNDFWYANHVEAVYIVSGEGELYDKDNDRTYQLGPGTMYLLDGNEKHQVRVRSDITCVCVFNPPIVGTEVHDENGVYPLLELPPEPAGQA</sequence>
<dbReference type="CDD" id="cd06978">
    <property type="entry name" value="cupin_EctC"/>
    <property type="match status" value="1"/>
</dbReference>
<evidence type="ECO:0000256" key="3">
    <source>
        <dbReference type="ARBA" id="ARBA00013192"/>
    </source>
</evidence>
<dbReference type="NCBIfam" id="NF009806">
    <property type="entry name" value="PRK13290.1"/>
    <property type="match status" value="1"/>
</dbReference>
<name>A0A9W6L636_9PSEU</name>